<dbReference type="PANTHER" id="PTHR34365">
    <property type="entry name" value="ENOLASE (DUF1399)"/>
    <property type="match status" value="1"/>
</dbReference>
<dbReference type="PANTHER" id="PTHR34365:SF7">
    <property type="entry name" value="GLYCINE-RICH DOMAIN-CONTAINING PROTEIN 1"/>
    <property type="match status" value="1"/>
</dbReference>
<feature type="region of interest" description="Disordered" evidence="1">
    <location>
        <begin position="216"/>
        <end position="251"/>
    </location>
</feature>
<dbReference type="OrthoDB" id="2684236at2759"/>
<evidence type="ECO:0000313" key="3">
    <source>
        <dbReference type="Proteomes" id="UP000278143"/>
    </source>
</evidence>
<organism evidence="2 3">
    <name type="scientific">Syncephalis pseudoplumigaleata</name>
    <dbReference type="NCBI Taxonomy" id="1712513"/>
    <lineage>
        <taxon>Eukaryota</taxon>
        <taxon>Fungi</taxon>
        <taxon>Fungi incertae sedis</taxon>
        <taxon>Zoopagomycota</taxon>
        <taxon>Zoopagomycotina</taxon>
        <taxon>Zoopagomycetes</taxon>
        <taxon>Zoopagales</taxon>
        <taxon>Piptocephalidaceae</taxon>
        <taxon>Syncephalis</taxon>
    </lineage>
</organism>
<dbReference type="EMBL" id="KZ990285">
    <property type="protein sequence ID" value="RKP24347.1"/>
    <property type="molecule type" value="Genomic_DNA"/>
</dbReference>
<dbReference type="InterPro" id="IPR009836">
    <property type="entry name" value="GRDP-like"/>
</dbReference>
<dbReference type="AlphaFoldDB" id="A0A4P9YWF3"/>
<evidence type="ECO:0000256" key="1">
    <source>
        <dbReference type="SAM" id="MobiDB-lite"/>
    </source>
</evidence>
<evidence type="ECO:0000313" key="2">
    <source>
        <dbReference type="EMBL" id="RKP24347.1"/>
    </source>
</evidence>
<reference evidence="3" key="1">
    <citation type="journal article" date="2018" name="Nat. Microbiol.">
        <title>Leveraging single-cell genomics to expand the fungal tree of life.</title>
        <authorList>
            <person name="Ahrendt S.R."/>
            <person name="Quandt C.A."/>
            <person name="Ciobanu D."/>
            <person name="Clum A."/>
            <person name="Salamov A."/>
            <person name="Andreopoulos B."/>
            <person name="Cheng J.F."/>
            <person name="Woyke T."/>
            <person name="Pelin A."/>
            <person name="Henrissat B."/>
            <person name="Reynolds N.K."/>
            <person name="Benny G.L."/>
            <person name="Smith M.E."/>
            <person name="James T.Y."/>
            <person name="Grigoriev I.V."/>
        </authorList>
    </citation>
    <scope>NUCLEOTIDE SEQUENCE [LARGE SCALE GENOMIC DNA]</scope>
    <source>
        <strain evidence="3">Benny S71-1</strain>
    </source>
</reference>
<name>A0A4P9YWF3_9FUNG</name>
<dbReference type="Pfam" id="PF07173">
    <property type="entry name" value="GRDP-like"/>
    <property type="match status" value="2"/>
</dbReference>
<gene>
    <name evidence="2" type="ORF">SYNPS1DRAFT_29884</name>
</gene>
<protein>
    <submittedName>
        <fullName evidence="2">Uncharacterized protein</fullName>
    </submittedName>
</protein>
<dbReference type="Proteomes" id="UP000278143">
    <property type="component" value="Unassembled WGS sequence"/>
</dbReference>
<proteinExistence type="predicted"/>
<sequence length="348" mass="39424">MSEVTANEAATPPLWNEVDAVVNVDTRAGAHPAYCALRSPVRQHALLLGRFTELELDDDTDDNILLLRAEQRYLHWLAYLHKRRPETMPVPPLDVAMMWCTHMLSPLRYMEDMIRLFGEHMLDYSIPFEQLTDKEADGTFRVDSRSQLEWEQITGLAYTLDPACKSPFSMTCLSSYAHTLRAIRLPSVPCVALARHDLGEAVPGCGGCLRQEPFPAAPAHEGGAPDELSQLSDADAPAHPAPHPSRLSRQPDVLHKAVDRYGKFLALMAVEKKAFLVPTLDIDLAWHTHQMHPKRYQTYTLKLVGRIVNHDDTVTNKRLDASYLTTADSWYKQFQGSYRCATRRMHRL</sequence>
<keyword evidence="3" id="KW-1185">Reference proteome</keyword>
<accession>A0A4P9YWF3</accession>